<gene>
    <name evidence="4" type="ORF">B0A49_05495</name>
</gene>
<feature type="chain" id="PRO_5020779513" evidence="3">
    <location>
        <begin position="21"/>
        <end position="532"/>
    </location>
</feature>
<accession>A0A4U0WZD7</accession>
<organism evidence="4 5">
    <name type="scientific">Cryomyces minteri</name>
    <dbReference type="NCBI Taxonomy" id="331657"/>
    <lineage>
        <taxon>Eukaryota</taxon>
        <taxon>Fungi</taxon>
        <taxon>Dikarya</taxon>
        <taxon>Ascomycota</taxon>
        <taxon>Pezizomycotina</taxon>
        <taxon>Dothideomycetes</taxon>
        <taxon>Dothideomycetes incertae sedis</taxon>
        <taxon>Cryomyces</taxon>
    </lineage>
</organism>
<keyword evidence="5" id="KW-1185">Reference proteome</keyword>
<feature type="region of interest" description="Disordered" evidence="1">
    <location>
        <begin position="30"/>
        <end position="64"/>
    </location>
</feature>
<protein>
    <submittedName>
        <fullName evidence="4">Uncharacterized protein</fullName>
    </submittedName>
</protein>
<keyword evidence="2" id="KW-0472">Membrane</keyword>
<keyword evidence="3" id="KW-0732">Signal</keyword>
<dbReference type="EMBL" id="NAJN01000799">
    <property type="protein sequence ID" value="TKA68647.1"/>
    <property type="molecule type" value="Genomic_DNA"/>
</dbReference>
<proteinExistence type="predicted"/>
<name>A0A4U0WZD7_9PEZI</name>
<evidence type="ECO:0000313" key="4">
    <source>
        <dbReference type="EMBL" id="TKA68647.1"/>
    </source>
</evidence>
<evidence type="ECO:0000256" key="2">
    <source>
        <dbReference type="SAM" id="Phobius"/>
    </source>
</evidence>
<reference evidence="4 5" key="1">
    <citation type="submission" date="2017-03" db="EMBL/GenBank/DDBJ databases">
        <title>Genomes of endolithic fungi from Antarctica.</title>
        <authorList>
            <person name="Coleine C."/>
            <person name="Masonjones S."/>
            <person name="Stajich J.E."/>
        </authorList>
    </citation>
    <scope>NUCLEOTIDE SEQUENCE [LARGE SCALE GENOMIC DNA]</scope>
    <source>
        <strain evidence="4 5">CCFEE 5187</strain>
    </source>
</reference>
<evidence type="ECO:0000313" key="5">
    <source>
        <dbReference type="Proteomes" id="UP000308768"/>
    </source>
</evidence>
<feature type="signal peptide" evidence="3">
    <location>
        <begin position="1"/>
        <end position="20"/>
    </location>
</feature>
<evidence type="ECO:0000256" key="1">
    <source>
        <dbReference type="SAM" id="MobiDB-lite"/>
    </source>
</evidence>
<dbReference type="AlphaFoldDB" id="A0A4U0WZD7"/>
<feature type="compositionally biased region" description="Low complexity" evidence="1">
    <location>
        <begin position="30"/>
        <end position="45"/>
    </location>
</feature>
<evidence type="ECO:0000256" key="3">
    <source>
        <dbReference type="SAM" id="SignalP"/>
    </source>
</evidence>
<feature type="transmembrane region" description="Helical" evidence="2">
    <location>
        <begin position="149"/>
        <end position="170"/>
    </location>
</feature>
<dbReference type="Proteomes" id="UP000308768">
    <property type="component" value="Unassembled WGS sequence"/>
</dbReference>
<comment type="caution">
    <text evidence="4">The sequence shown here is derived from an EMBL/GenBank/DDBJ whole genome shotgun (WGS) entry which is preliminary data.</text>
</comment>
<keyword evidence="2" id="KW-0812">Transmembrane</keyword>
<dbReference type="OrthoDB" id="4121208at2759"/>
<keyword evidence="2" id="KW-1133">Transmembrane helix</keyword>
<sequence>MSAFALFALVLATGTIPTHAIPLPRQCHCTSSSPSTSQSLRISTSDPSLCSQLRPRPEHWHRSKKHPHADEFELFKLTSSTSPGTPITNVLESEYPLPTGVLMQAAARRGSVSPSRGVFLSPSDLDVGAHNQITCGPSRSSSDSDVSSYAALIVVLLVVLFLAAAVIVEVGEWAWHRVRDLYYPHRGLIRLDGEEKALRLSGELLEGGNNEDDPALASIGELVAGEARLAFKHEAVRVQNHKRQVYPPLAGPPAAFASSTTSAPYALAFVTPSPSATPVPITQQSQTVTSYVPLFTLCDLPSVASPGPFLSTATNGPPYKNYSASIAPSNGSCTTIYSPTPTVVCATVLQGLATQVTVSQCAQYVTFSSQYGYVLETPSPPPNAIDATKSSLTTACPTLRTLTTYYIAPWQGLTTAGPPSEVDIKICTTFANGTRECVLEYEVWEVRVVTLIRSTTTSIDLTTTIPGPSQLLIETFAANITETVTTLSLSTAMVVNYELQVEETSSATRTPSGLLTGSTVYETHTLEDSSDT</sequence>